<keyword evidence="7" id="KW-0472">Membrane</keyword>
<keyword evidence="1" id="KW-0813">Transport</keyword>
<dbReference type="InterPro" id="IPR017896">
    <property type="entry name" value="4Fe4S_Fe-S-bd"/>
</dbReference>
<dbReference type="NCBIfam" id="TIGR02745">
    <property type="entry name" value="ccoG_rdxA_fixG"/>
    <property type="match status" value="1"/>
</dbReference>
<keyword evidence="7" id="KW-1133">Transmembrane helix</keyword>
<feature type="transmembrane region" description="Helical" evidence="7">
    <location>
        <begin position="46"/>
        <end position="67"/>
    </location>
</feature>
<protein>
    <submittedName>
        <fullName evidence="9">Cytochrome c oxidase accessory protein CcoG</fullName>
    </submittedName>
</protein>
<accession>A0AAW9S1X4</accession>
<dbReference type="GO" id="GO:0046872">
    <property type="term" value="F:metal ion binding"/>
    <property type="evidence" value="ECO:0007669"/>
    <property type="project" value="UniProtKB-KW"/>
</dbReference>
<feature type="transmembrane region" description="Helical" evidence="7">
    <location>
        <begin position="197"/>
        <end position="214"/>
    </location>
</feature>
<dbReference type="RefSeq" id="WP_346819192.1">
    <property type="nucleotide sequence ID" value="NZ_JBDKWZ010000001.1"/>
</dbReference>
<comment type="caution">
    <text evidence="9">The sequence shown here is derived from an EMBL/GenBank/DDBJ whole genome shotgun (WGS) entry which is preliminary data.</text>
</comment>
<dbReference type="InterPro" id="IPR013783">
    <property type="entry name" value="Ig-like_fold"/>
</dbReference>
<reference evidence="9 10" key="1">
    <citation type="submission" date="2024-04" db="EMBL/GenBank/DDBJ databases">
        <title>Novel genus in family Flammeovirgaceae.</title>
        <authorList>
            <person name="Nguyen T.H."/>
            <person name="Vuong T.Q."/>
            <person name="Le H."/>
            <person name="Kim S.-G."/>
        </authorList>
    </citation>
    <scope>NUCLEOTIDE SEQUENCE [LARGE SCALE GENOMIC DNA]</scope>
    <source>
        <strain evidence="9 10">JCM 23209</strain>
    </source>
</reference>
<dbReference type="Gene3D" id="1.10.1060.10">
    <property type="entry name" value="Alpha-helical ferredoxin"/>
    <property type="match status" value="1"/>
</dbReference>
<keyword evidence="2" id="KW-0004">4Fe-4S</keyword>
<keyword evidence="10" id="KW-1185">Reference proteome</keyword>
<organism evidence="9 10">
    <name type="scientific">Rapidithrix thailandica</name>
    <dbReference type="NCBI Taxonomy" id="413964"/>
    <lineage>
        <taxon>Bacteria</taxon>
        <taxon>Pseudomonadati</taxon>
        <taxon>Bacteroidota</taxon>
        <taxon>Cytophagia</taxon>
        <taxon>Cytophagales</taxon>
        <taxon>Flammeovirgaceae</taxon>
        <taxon>Rapidithrix</taxon>
    </lineage>
</organism>
<dbReference type="Gene3D" id="2.60.40.10">
    <property type="entry name" value="Immunoglobulins"/>
    <property type="match status" value="1"/>
</dbReference>
<dbReference type="Pfam" id="PF13746">
    <property type="entry name" value="Fer4_18"/>
    <property type="match status" value="1"/>
</dbReference>
<dbReference type="GO" id="GO:0005886">
    <property type="term" value="C:plasma membrane"/>
    <property type="evidence" value="ECO:0007669"/>
    <property type="project" value="TreeGrafter"/>
</dbReference>
<dbReference type="GO" id="GO:0051539">
    <property type="term" value="F:4 iron, 4 sulfur cluster binding"/>
    <property type="evidence" value="ECO:0007669"/>
    <property type="project" value="UniProtKB-KW"/>
</dbReference>
<evidence type="ECO:0000256" key="2">
    <source>
        <dbReference type="ARBA" id="ARBA00022485"/>
    </source>
</evidence>
<dbReference type="AlphaFoldDB" id="A0AAW9S1X4"/>
<dbReference type="SUPFAM" id="SSF54862">
    <property type="entry name" value="4Fe-4S ferredoxins"/>
    <property type="match status" value="1"/>
</dbReference>
<dbReference type="PANTHER" id="PTHR30176">
    <property type="entry name" value="FERREDOXIN-TYPE PROTEIN NAPH"/>
    <property type="match status" value="1"/>
</dbReference>
<keyword evidence="3" id="KW-0479">Metal-binding</keyword>
<dbReference type="PROSITE" id="PS00198">
    <property type="entry name" value="4FE4S_FER_1"/>
    <property type="match status" value="1"/>
</dbReference>
<evidence type="ECO:0000256" key="3">
    <source>
        <dbReference type="ARBA" id="ARBA00022723"/>
    </source>
</evidence>
<feature type="transmembrane region" description="Helical" evidence="7">
    <location>
        <begin position="161"/>
        <end position="181"/>
    </location>
</feature>
<evidence type="ECO:0000313" key="9">
    <source>
        <dbReference type="EMBL" id="MEN7546405.1"/>
    </source>
</evidence>
<dbReference type="PANTHER" id="PTHR30176:SF3">
    <property type="entry name" value="FERREDOXIN-TYPE PROTEIN NAPH"/>
    <property type="match status" value="1"/>
</dbReference>
<dbReference type="InterPro" id="IPR014116">
    <property type="entry name" value="Cyt_c_oxidase_cbb3_FixG"/>
</dbReference>
<sequence length="470" mass="53279">MATTNSKYQENFRDAISTVDTSGKRVWVYPKKPGGRYYTWRKWTSYLLLALLFSGPFLKIGGQPLLMMNILERKFVIFGSLFTPQDFHIFVLGMILFIIFIVVFTVAFGRIWCGWACPQTIFMEMVFRRIEYWIEGDANQQKKLNAAPWTSEKIRKKTFKYSIFFFLSFLIANTFLGYIVGGDRLLAMVTLPPAENWTIFTALVIFTGVFYWVFASFREQACTTVCPYGRLQGVLLVKETINVAYDYLRGEPRGKLKKNKVTEANQSQGDCIDCKLCVQVCPTGIDIRNGVQLECVNCTACIDACDNVMDKIGKPRGLIRYASEENIEAKKPFQFTPRLMGYTAILVVLLSVIGYSLTSRGIVETTVLRAPGQMFHKAENGNIRNLYTVQVVNKTSEDLPIELKLKQPEGGTVEIVGETILLKAEQNVDGAFFIELPVDKLKGMKTPIEMEVYTDGKFLESVSTTFYGPN</sequence>
<evidence type="ECO:0000256" key="7">
    <source>
        <dbReference type="SAM" id="Phobius"/>
    </source>
</evidence>
<feature type="transmembrane region" description="Helical" evidence="7">
    <location>
        <begin position="87"/>
        <end position="113"/>
    </location>
</feature>
<keyword evidence="4" id="KW-0249">Electron transport</keyword>
<evidence type="ECO:0000256" key="5">
    <source>
        <dbReference type="ARBA" id="ARBA00023004"/>
    </source>
</evidence>
<dbReference type="Proteomes" id="UP001403385">
    <property type="component" value="Unassembled WGS sequence"/>
</dbReference>
<dbReference type="InterPro" id="IPR032879">
    <property type="entry name" value="FixG_C"/>
</dbReference>
<dbReference type="Pfam" id="PF12801">
    <property type="entry name" value="Fer4_5"/>
    <property type="match status" value="1"/>
</dbReference>
<name>A0AAW9S1X4_9BACT</name>
<gene>
    <name evidence="9" type="primary">ccoG</name>
    <name evidence="9" type="ORF">AAG747_00705</name>
</gene>
<feature type="transmembrane region" description="Helical" evidence="7">
    <location>
        <begin position="339"/>
        <end position="357"/>
    </location>
</feature>
<dbReference type="PROSITE" id="PS51379">
    <property type="entry name" value="4FE4S_FER_2"/>
    <property type="match status" value="1"/>
</dbReference>
<evidence type="ECO:0000256" key="6">
    <source>
        <dbReference type="ARBA" id="ARBA00023014"/>
    </source>
</evidence>
<dbReference type="EMBL" id="JBDKWZ010000001">
    <property type="protein sequence ID" value="MEN7546405.1"/>
    <property type="molecule type" value="Genomic_DNA"/>
</dbReference>
<feature type="domain" description="4Fe-4S ferredoxin-type" evidence="8">
    <location>
        <begin position="260"/>
        <end position="290"/>
    </location>
</feature>
<dbReference type="InterPro" id="IPR009051">
    <property type="entry name" value="Helical_ferredxn"/>
</dbReference>
<evidence type="ECO:0000256" key="4">
    <source>
        <dbReference type="ARBA" id="ARBA00022982"/>
    </source>
</evidence>
<keyword evidence="6" id="KW-0411">Iron-sulfur</keyword>
<proteinExistence type="predicted"/>
<keyword evidence="5" id="KW-0408">Iron</keyword>
<evidence type="ECO:0000259" key="8">
    <source>
        <dbReference type="PROSITE" id="PS51379"/>
    </source>
</evidence>
<dbReference type="InterPro" id="IPR051684">
    <property type="entry name" value="Electron_Trans/Redox"/>
</dbReference>
<dbReference type="Pfam" id="PF11614">
    <property type="entry name" value="FixG_C"/>
    <property type="match status" value="1"/>
</dbReference>
<evidence type="ECO:0000313" key="10">
    <source>
        <dbReference type="Proteomes" id="UP001403385"/>
    </source>
</evidence>
<evidence type="ECO:0000256" key="1">
    <source>
        <dbReference type="ARBA" id="ARBA00022448"/>
    </source>
</evidence>
<keyword evidence="7" id="KW-0812">Transmembrane</keyword>
<dbReference type="InterPro" id="IPR017900">
    <property type="entry name" value="4Fe4S_Fe_S_CS"/>
</dbReference>